<proteinExistence type="predicted"/>
<keyword evidence="7" id="KW-1185">Reference proteome</keyword>
<dbReference type="InterPro" id="IPR011029">
    <property type="entry name" value="DEATH-like_dom_sf"/>
</dbReference>
<dbReference type="Pfam" id="PF20720">
    <property type="entry name" value="nSTAND3"/>
    <property type="match status" value="1"/>
</dbReference>
<sequence length="748" mass="84708">MGMTVIIYISLYVTFIRMATCVLCPHVSQWELRARGYCNGSHPWYSCLYDENRMTFKEFCKTSPDFQRPGYKFVIRGDFDGKPCDDEHYQPIKFWTNGSSACIFKKSDCNGEGQTKSYHGNVTSNNYECINRINWDGNFRCPLIDYQSMTSQAITRSTACPLTAGTQGHLQEIKDQTMRVLDDIQNVKGNLQEIKDQTKRVHDDIQNVKESGKVKRCIRDNVKDIVTTIKCEPIVDHLLKNRILTDQDKEQILLCLGPQNKNKKLLEIVWKSGEEACIAFLAELNSNSSYRHLVNKMKNTKGGINDFVEELNIEFDGLSNVKIPKEISGSKNKLHEDNCVFLVGGPGTGKSAIMRHIALYLCNEFGFDVVPVESAQSNITEYYNSSRKQVFVVDDMCGKENINIQFVEIWRIKIKQILKLIEKDIHSIRDSETVRIEKESTKGVANITNVNSSNKRSSFIQLDSRMYSYTQRSTVPIIESIWLRHSEIVRQVIKMNCNVNEIDRFKRSALLVASFLGYIAIVKLLIENGAEMCVCDNQGRTPIFAAYADVNQCDENGKSPLYVSCVKGNLDIVKKLLENKAHIENFDRDGRSPFYIASRGGFVAIMEQLLLRDANPLHCNKWDGSVLNITCREGHVDAVKLLLLYNADVSKADSIGNTPIYIAAEEGYVSIVDILLEKNADINISNKELKTPLHAACTRGQKSVVELLLRKSSKRNSKDTNGNTPYDKAKQGGYSDIVAIFEHMQEGE</sequence>
<feature type="repeat" description="ANK" evidence="3">
    <location>
        <begin position="688"/>
        <end position="720"/>
    </location>
</feature>
<dbReference type="PROSITE" id="PS50209">
    <property type="entry name" value="CARD"/>
    <property type="match status" value="1"/>
</dbReference>
<dbReference type="SUPFAM" id="SSF48403">
    <property type="entry name" value="Ankyrin repeat"/>
    <property type="match status" value="1"/>
</dbReference>
<dbReference type="SUPFAM" id="SSF47986">
    <property type="entry name" value="DEATH domain"/>
    <property type="match status" value="1"/>
</dbReference>
<evidence type="ECO:0000259" key="5">
    <source>
        <dbReference type="PROSITE" id="PS50209"/>
    </source>
</evidence>
<feature type="repeat" description="ANK" evidence="3">
    <location>
        <begin position="655"/>
        <end position="687"/>
    </location>
</feature>
<dbReference type="InterPro" id="IPR002110">
    <property type="entry name" value="Ankyrin_rpt"/>
</dbReference>
<dbReference type="AlphaFoldDB" id="A0A8S3QVE0"/>
<accession>A0A8S3QVE0</accession>
<feature type="signal peptide" evidence="4">
    <location>
        <begin position="1"/>
        <end position="21"/>
    </location>
</feature>
<dbReference type="OrthoDB" id="6131007at2759"/>
<dbReference type="SMART" id="SM00248">
    <property type="entry name" value="ANK"/>
    <property type="match status" value="7"/>
</dbReference>
<protein>
    <recommendedName>
        <fullName evidence="5">CARD domain-containing protein</fullName>
    </recommendedName>
</protein>
<dbReference type="Gene3D" id="1.10.533.10">
    <property type="entry name" value="Death Domain, Fas"/>
    <property type="match status" value="1"/>
</dbReference>
<dbReference type="InterPro" id="IPR049050">
    <property type="entry name" value="nSTAND3"/>
</dbReference>
<dbReference type="Gene3D" id="1.25.40.20">
    <property type="entry name" value="Ankyrin repeat-containing domain"/>
    <property type="match status" value="2"/>
</dbReference>
<gene>
    <name evidence="6" type="ORF">MEDL_13531</name>
</gene>
<evidence type="ECO:0000256" key="3">
    <source>
        <dbReference type="PROSITE-ProRule" id="PRU00023"/>
    </source>
</evidence>
<dbReference type="CDD" id="cd01671">
    <property type="entry name" value="CARD"/>
    <property type="match status" value="1"/>
</dbReference>
<dbReference type="Proteomes" id="UP000683360">
    <property type="component" value="Unassembled WGS sequence"/>
</dbReference>
<evidence type="ECO:0000256" key="2">
    <source>
        <dbReference type="ARBA" id="ARBA00023043"/>
    </source>
</evidence>
<evidence type="ECO:0000313" key="7">
    <source>
        <dbReference type="Proteomes" id="UP000683360"/>
    </source>
</evidence>
<dbReference type="PANTHER" id="PTHR24198">
    <property type="entry name" value="ANKYRIN REPEAT AND PROTEIN KINASE DOMAIN-CONTAINING PROTEIN"/>
    <property type="match status" value="1"/>
</dbReference>
<reference evidence="6" key="1">
    <citation type="submission" date="2021-03" db="EMBL/GenBank/DDBJ databases">
        <authorList>
            <person name="Bekaert M."/>
        </authorList>
    </citation>
    <scope>NUCLEOTIDE SEQUENCE</scope>
</reference>
<comment type="caution">
    <text evidence="6">The sequence shown here is derived from an EMBL/GenBank/DDBJ whole genome shotgun (WGS) entry which is preliminary data.</text>
</comment>
<dbReference type="PROSITE" id="PS50297">
    <property type="entry name" value="ANK_REP_REGION"/>
    <property type="match status" value="3"/>
</dbReference>
<dbReference type="Gene3D" id="3.40.50.300">
    <property type="entry name" value="P-loop containing nucleotide triphosphate hydrolases"/>
    <property type="match status" value="1"/>
</dbReference>
<dbReference type="Pfam" id="PF00023">
    <property type="entry name" value="Ank"/>
    <property type="match status" value="1"/>
</dbReference>
<dbReference type="InterPro" id="IPR027417">
    <property type="entry name" value="P-loop_NTPase"/>
</dbReference>
<evidence type="ECO:0000313" key="6">
    <source>
        <dbReference type="EMBL" id="CAG2198777.1"/>
    </source>
</evidence>
<keyword evidence="2 3" id="KW-0040">ANK repeat</keyword>
<organism evidence="6 7">
    <name type="scientific">Mytilus edulis</name>
    <name type="common">Blue mussel</name>
    <dbReference type="NCBI Taxonomy" id="6550"/>
    <lineage>
        <taxon>Eukaryota</taxon>
        <taxon>Metazoa</taxon>
        <taxon>Spiralia</taxon>
        <taxon>Lophotrochozoa</taxon>
        <taxon>Mollusca</taxon>
        <taxon>Bivalvia</taxon>
        <taxon>Autobranchia</taxon>
        <taxon>Pteriomorphia</taxon>
        <taxon>Mytilida</taxon>
        <taxon>Mytiloidea</taxon>
        <taxon>Mytilidae</taxon>
        <taxon>Mytilinae</taxon>
        <taxon>Mytilus</taxon>
    </lineage>
</organism>
<dbReference type="Pfam" id="PF00619">
    <property type="entry name" value="CARD"/>
    <property type="match status" value="1"/>
</dbReference>
<feature type="domain" description="CARD" evidence="5">
    <location>
        <begin position="210"/>
        <end position="284"/>
    </location>
</feature>
<dbReference type="InterPro" id="IPR001315">
    <property type="entry name" value="CARD"/>
</dbReference>
<feature type="repeat" description="ANK" evidence="3">
    <location>
        <begin position="556"/>
        <end position="588"/>
    </location>
</feature>
<evidence type="ECO:0000256" key="4">
    <source>
        <dbReference type="SAM" id="SignalP"/>
    </source>
</evidence>
<dbReference type="SUPFAM" id="SSF52540">
    <property type="entry name" value="P-loop containing nucleoside triphosphate hydrolases"/>
    <property type="match status" value="1"/>
</dbReference>
<dbReference type="EMBL" id="CAJPWZ010000699">
    <property type="protein sequence ID" value="CAG2198777.1"/>
    <property type="molecule type" value="Genomic_DNA"/>
</dbReference>
<dbReference type="GO" id="GO:0042981">
    <property type="term" value="P:regulation of apoptotic process"/>
    <property type="evidence" value="ECO:0007669"/>
    <property type="project" value="InterPro"/>
</dbReference>
<dbReference type="PANTHER" id="PTHR24198:SF165">
    <property type="entry name" value="ANKYRIN REPEAT-CONTAINING PROTEIN-RELATED"/>
    <property type="match status" value="1"/>
</dbReference>
<keyword evidence="1" id="KW-0677">Repeat</keyword>
<keyword evidence="4" id="KW-0732">Signal</keyword>
<name>A0A8S3QVE0_MYTED</name>
<feature type="chain" id="PRO_5035849685" description="CARD domain-containing protein" evidence="4">
    <location>
        <begin position="22"/>
        <end position="748"/>
    </location>
</feature>
<dbReference type="PROSITE" id="PS50088">
    <property type="entry name" value="ANK_REPEAT"/>
    <property type="match status" value="4"/>
</dbReference>
<feature type="repeat" description="ANK" evidence="3">
    <location>
        <begin position="505"/>
        <end position="537"/>
    </location>
</feature>
<dbReference type="Pfam" id="PF12796">
    <property type="entry name" value="Ank_2"/>
    <property type="match status" value="3"/>
</dbReference>
<dbReference type="InterPro" id="IPR036770">
    <property type="entry name" value="Ankyrin_rpt-contain_sf"/>
</dbReference>
<evidence type="ECO:0000256" key="1">
    <source>
        <dbReference type="ARBA" id="ARBA00022737"/>
    </source>
</evidence>